<dbReference type="Pfam" id="PF10328">
    <property type="entry name" value="7TM_GPCR_Srx"/>
    <property type="match status" value="1"/>
</dbReference>
<keyword evidence="4" id="KW-1185">Reference proteome</keyword>
<name>A0A016VD14_9BILA</name>
<keyword evidence="1" id="KW-0812">Transmembrane</keyword>
<keyword evidence="1" id="KW-0472">Membrane</keyword>
<protein>
    <recommendedName>
        <fullName evidence="2">7TM GPCR serpentine receptor class x (Srx) domain-containing protein</fullName>
    </recommendedName>
</protein>
<accession>A0A016VD14</accession>
<evidence type="ECO:0000313" key="4">
    <source>
        <dbReference type="Proteomes" id="UP000024635"/>
    </source>
</evidence>
<dbReference type="OrthoDB" id="5825164at2759"/>
<dbReference type="EMBL" id="JARK01001348">
    <property type="protein sequence ID" value="EYC25325.1"/>
    <property type="molecule type" value="Genomic_DNA"/>
</dbReference>
<feature type="domain" description="7TM GPCR serpentine receptor class x (Srx)" evidence="2">
    <location>
        <begin position="2"/>
        <end position="129"/>
    </location>
</feature>
<gene>
    <name evidence="3" type="primary">Acey_s0012.g1824</name>
    <name evidence="3" type="ORF">Y032_0012g1824</name>
</gene>
<evidence type="ECO:0000256" key="1">
    <source>
        <dbReference type="SAM" id="Phobius"/>
    </source>
</evidence>
<dbReference type="PANTHER" id="PTHR23013:SF27">
    <property type="entry name" value="G-PROTEIN COUPLED RECEPTORS FAMILY 1 PROFILE DOMAIN-CONTAINING PROTEIN"/>
    <property type="match status" value="1"/>
</dbReference>
<dbReference type="PANTHER" id="PTHR23013">
    <property type="entry name" value="SERPENTINE RECEPTOR"/>
    <property type="match status" value="1"/>
</dbReference>
<feature type="transmembrane region" description="Helical" evidence="1">
    <location>
        <begin position="75"/>
        <end position="100"/>
    </location>
</feature>
<comment type="caution">
    <text evidence="3">The sequence shown here is derived from an EMBL/GenBank/DDBJ whole genome shotgun (WGS) entry which is preliminary data.</text>
</comment>
<sequence>MCPGWFDATQFVWKHPLGTCSSGAAFYLNFIHGICMSLLILSINTVTFISLWKRMRKNGPMSEQQTSMLRKNKKLYLQGCIGSAIIILAVTSVQVLSSLAKTRVQVFIATTLTMEMAHISDSIVLIAFNKHLRGRLFQPHLFIKKILTSF</sequence>
<keyword evidence="1" id="KW-1133">Transmembrane helix</keyword>
<dbReference type="InterPro" id="IPR019430">
    <property type="entry name" value="7TM_GPCR_serpentine_rcpt_Srx"/>
</dbReference>
<feature type="transmembrane region" description="Helical" evidence="1">
    <location>
        <begin position="26"/>
        <end position="52"/>
    </location>
</feature>
<dbReference type="Proteomes" id="UP000024635">
    <property type="component" value="Unassembled WGS sequence"/>
</dbReference>
<feature type="transmembrane region" description="Helical" evidence="1">
    <location>
        <begin position="106"/>
        <end position="128"/>
    </location>
</feature>
<reference evidence="4" key="1">
    <citation type="journal article" date="2015" name="Nat. Genet.">
        <title>The genome and transcriptome of the zoonotic hookworm Ancylostoma ceylanicum identify infection-specific gene families.</title>
        <authorList>
            <person name="Schwarz E.M."/>
            <person name="Hu Y."/>
            <person name="Antoshechkin I."/>
            <person name="Miller M.M."/>
            <person name="Sternberg P.W."/>
            <person name="Aroian R.V."/>
        </authorList>
    </citation>
    <scope>NUCLEOTIDE SEQUENCE</scope>
    <source>
        <strain evidence="4">HY135</strain>
    </source>
</reference>
<proteinExistence type="predicted"/>
<evidence type="ECO:0000259" key="2">
    <source>
        <dbReference type="Pfam" id="PF10328"/>
    </source>
</evidence>
<dbReference type="AlphaFoldDB" id="A0A016VD14"/>
<evidence type="ECO:0000313" key="3">
    <source>
        <dbReference type="EMBL" id="EYC25325.1"/>
    </source>
</evidence>
<organism evidence="3 4">
    <name type="scientific">Ancylostoma ceylanicum</name>
    <dbReference type="NCBI Taxonomy" id="53326"/>
    <lineage>
        <taxon>Eukaryota</taxon>
        <taxon>Metazoa</taxon>
        <taxon>Ecdysozoa</taxon>
        <taxon>Nematoda</taxon>
        <taxon>Chromadorea</taxon>
        <taxon>Rhabditida</taxon>
        <taxon>Rhabditina</taxon>
        <taxon>Rhabditomorpha</taxon>
        <taxon>Strongyloidea</taxon>
        <taxon>Ancylostomatidae</taxon>
        <taxon>Ancylostomatinae</taxon>
        <taxon>Ancylostoma</taxon>
    </lineage>
</organism>